<evidence type="ECO:0000313" key="3">
    <source>
        <dbReference type="Proteomes" id="UP000095401"/>
    </source>
</evidence>
<keyword evidence="3" id="KW-1185">Reference proteome</keyword>
<reference evidence="3" key="1">
    <citation type="submission" date="2016-09" db="EMBL/GenBank/DDBJ databases">
        <title>Acidihalobacter prosperus F5.</title>
        <authorList>
            <person name="Khaleque H.N."/>
            <person name="Ramsay J.P."/>
            <person name="Kaksonen A.H."/>
            <person name="Boxall N.J."/>
            <person name="Watkin E.L.J."/>
        </authorList>
    </citation>
    <scope>NUCLEOTIDE SEQUENCE [LARGE SCALE GENOMIC DNA]</scope>
    <source>
        <strain evidence="3">F5</strain>
    </source>
</reference>
<keyword evidence="1" id="KW-1133">Transmembrane helix</keyword>
<feature type="transmembrane region" description="Helical" evidence="1">
    <location>
        <begin position="63"/>
        <end position="81"/>
    </location>
</feature>
<organism evidence="2 3">
    <name type="scientific">Acidihalobacter yilgarnensis</name>
    <dbReference type="NCBI Taxonomy" id="2819280"/>
    <lineage>
        <taxon>Bacteria</taxon>
        <taxon>Pseudomonadati</taxon>
        <taxon>Pseudomonadota</taxon>
        <taxon>Gammaproteobacteria</taxon>
        <taxon>Chromatiales</taxon>
        <taxon>Ectothiorhodospiraceae</taxon>
        <taxon>Acidihalobacter</taxon>
    </lineage>
</organism>
<name>A0A1D8IRH8_9GAMM</name>
<evidence type="ECO:0008006" key="4">
    <source>
        <dbReference type="Google" id="ProtNLM"/>
    </source>
</evidence>
<dbReference type="RefSeq" id="WP_070079455.1">
    <property type="nucleotide sequence ID" value="NZ_CP017415.1"/>
</dbReference>
<evidence type="ECO:0000256" key="1">
    <source>
        <dbReference type="SAM" id="Phobius"/>
    </source>
</evidence>
<evidence type="ECO:0000313" key="2">
    <source>
        <dbReference type="EMBL" id="AOU99102.1"/>
    </source>
</evidence>
<dbReference type="EMBL" id="CP017415">
    <property type="protein sequence ID" value="AOU99102.1"/>
    <property type="molecule type" value="Genomic_DNA"/>
</dbReference>
<accession>A0A1D8IRH8</accession>
<keyword evidence="1" id="KW-0812">Transmembrane</keyword>
<protein>
    <recommendedName>
        <fullName evidence="4">Cytochrome b561 bacterial/Ni-hydrogenase domain-containing protein</fullName>
    </recommendedName>
</protein>
<proteinExistence type="predicted"/>
<gene>
    <name evidence="2" type="ORF">BI364_15180</name>
</gene>
<dbReference type="Proteomes" id="UP000095401">
    <property type="component" value="Chromosome"/>
</dbReference>
<dbReference type="AlphaFoldDB" id="A0A1D8IRH8"/>
<feature type="transmembrane region" description="Helical" evidence="1">
    <location>
        <begin position="102"/>
        <end position="121"/>
    </location>
</feature>
<sequence length="179" mass="19486">MSPINDQEGDSGVKESEQGSRLKFECHGFECVSKGLHAMLAVGVLLELVSGNSVFRAGPFDHMWMHDALAVTLVLAIAFQWRWWSGVRASSIGWGSKLSQGLGVIAVSLLCLTGFLGVLFGVFDQGGAVRLFAEDLTAHHYLVYGVWLYLASHLIFTMAQQFNANPVFAGQNGRRRGGL</sequence>
<dbReference type="KEGG" id="aprs:BI364_15180"/>
<keyword evidence="1" id="KW-0472">Membrane</keyword>
<feature type="transmembrane region" description="Helical" evidence="1">
    <location>
        <begin position="141"/>
        <end position="159"/>
    </location>
</feature>